<dbReference type="PANTHER" id="PTHR28245:SF1">
    <property type="entry name" value="ARF3-INTERACTING PROTEIN 1"/>
    <property type="match status" value="1"/>
</dbReference>
<feature type="compositionally biased region" description="Acidic residues" evidence="1">
    <location>
        <begin position="129"/>
        <end position="146"/>
    </location>
</feature>
<dbReference type="Gene3D" id="3.20.20.80">
    <property type="entry name" value="Glycosidases"/>
    <property type="match status" value="1"/>
</dbReference>
<dbReference type="Pfam" id="PF08616">
    <property type="entry name" value="SPA"/>
    <property type="match status" value="1"/>
</dbReference>
<dbReference type="GO" id="GO:0005886">
    <property type="term" value="C:plasma membrane"/>
    <property type="evidence" value="ECO:0007669"/>
    <property type="project" value="TreeGrafter"/>
</dbReference>
<feature type="compositionally biased region" description="Low complexity" evidence="1">
    <location>
        <begin position="1"/>
        <end position="13"/>
    </location>
</feature>
<dbReference type="Pfam" id="PF03659">
    <property type="entry name" value="Glyco_hydro_71"/>
    <property type="match status" value="1"/>
</dbReference>
<dbReference type="Proteomes" id="UP000053317">
    <property type="component" value="Unassembled WGS sequence"/>
</dbReference>
<organism evidence="3 4">
    <name type="scientific">Phaeomoniella chlamydospora</name>
    <name type="common">Phaeoacremonium chlamydosporum</name>
    <dbReference type="NCBI Taxonomy" id="158046"/>
    <lineage>
        <taxon>Eukaryota</taxon>
        <taxon>Fungi</taxon>
        <taxon>Dikarya</taxon>
        <taxon>Ascomycota</taxon>
        <taxon>Pezizomycotina</taxon>
        <taxon>Eurotiomycetes</taxon>
        <taxon>Chaetothyriomycetidae</taxon>
        <taxon>Phaeomoniellales</taxon>
        <taxon>Phaeomoniellaceae</taxon>
        <taxon>Phaeomoniella</taxon>
    </lineage>
</organism>
<dbReference type="GO" id="GO:0051666">
    <property type="term" value="P:actin cortical patch localization"/>
    <property type="evidence" value="ECO:0007669"/>
    <property type="project" value="TreeGrafter"/>
</dbReference>
<dbReference type="GO" id="GO:0051118">
    <property type="term" value="F:glucan endo-1,3-alpha-glucosidase activity"/>
    <property type="evidence" value="ECO:0007669"/>
    <property type="project" value="InterPro"/>
</dbReference>
<dbReference type="CDD" id="cd11577">
    <property type="entry name" value="GH71"/>
    <property type="match status" value="1"/>
</dbReference>
<dbReference type="AlphaFoldDB" id="A0A0G2EUY3"/>
<evidence type="ECO:0000259" key="2">
    <source>
        <dbReference type="PROSITE" id="PS50211"/>
    </source>
</evidence>
<keyword evidence="4" id="KW-1185">Reference proteome</keyword>
<feature type="domain" description="UDENN" evidence="2">
    <location>
        <begin position="40"/>
        <end position="582"/>
    </location>
</feature>
<dbReference type="InterPro" id="IPR005197">
    <property type="entry name" value="Glyco_hydro_71"/>
</dbReference>
<feature type="compositionally biased region" description="Basic and acidic residues" evidence="1">
    <location>
        <begin position="118"/>
        <end position="128"/>
    </location>
</feature>
<proteinExistence type="predicted"/>
<dbReference type="Pfam" id="PF07792">
    <property type="entry name" value="Afi1"/>
    <property type="match status" value="1"/>
</dbReference>
<dbReference type="PANTHER" id="PTHR28245">
    <property type="entry name" value="ARF3-INTERACTING PROTEIN 1"/>
    <property type="match status" value="1"/>
</dbReference>
<dbReference type="InterPro" id="IPR012860">
    <property type="entry name" value="Afi1_N"/>
</dbReference>
<dbReference type="InterPro" id="IPR037516">
    <property type="entry name" value="Tripartite_DENN"/>
</dbReference>
<dbReference type="OrthoDB" id="66409at2759"/>
<evidence type="ECO:0000313" key="4">
    <source>
        <dbReference type="Proteomes" id="UP000053317"/>
    </source>
</evidence>
<evidence type="ECO:0000256" key="1">
    <source>
        <dbReference type="SAM" id="MobiDB-lite"/>
    </source>
</evidence>
<sequence>MPLESPSSSSSLSAHLDGVRGRSKRLKSQYPPDAPERHVEYILVASFDIDRGSTMEHQYPGVISPDENMLAELMLPDQTHVRSQDWTIFFLHKDAGAEEEEVAEKEARREQRRERIKAKAEALSRGEVQEEDLSSDEAESDEDDAGEPPLMYVLNLVNTKKDNTVKRGAVVKAMAICTRHSFLHIYKPLLLLALEDYFKSPYPETLAALYNAVNAMDLSLMPRLSYLEKNILQATELKDVLAEKFEIMIQQRLEDEKASNQATQDSPSKAASRYTIPRDTHEFESKVIYNDIPIPIKVPTALSSETVGDFSLVKLIQTFGNPHVTSPQPFTPHSHLTTSGPNTHPIIVLINAMLTQKRIIFLGHNRPSGEVAEAVLAACALGSGSILRGFTRHAFPYTDLTKIDELLKVPGFIAGVTNPAFANHPEWWDLLCDIPTGRMKISSSIEQPEITEGLVAFQQQHPSLLSPAGAFNNTTGNDATGDTAFMDDINRSIVQRHGEPAIRWKFRSYISKFTRVAAAFEEIVYGASNLYSIPPTETDPPEISPTSPSRNRINLVRGSPTSEDHSFLRGHGYVWPDDLSKNRELAANAARIEGWRNTRSYYSFISDVARQHSYNAPSSALSPTSPTAPTLKPRIDLQHHHDRLRNLKLSPASAGAIYLAICAHSVDYDSICHLLTITPLSQAGLFYICYGLWHPDKNVRSEIVGLLERIQEHPVGRHWWARVGGWVKMGFWRARRERDAASRTDDDDEAINAVGVINSNVDSFGGRVGRANRKTSLNIEPTLTLFIVINFESINPIVTFKKNQYTGVVKHTMRSAFKNFVRNQTSPFRQEDVQTATPKYVIAHFILGNAAAMTVDDWCDDINQASAYGIDAFALNIAFLDPNNDEILSKAFHAAERLGGGFKLYLNFDYQAWGVWSANSVISKINHYQTSPAYFRYLGKPFVSTFEGTGNIDDWPSIKAATNCYFVPDWSSLGPHGAGKYLGAIADGLASWNAWPDGPEPLGISEDEHYLQVLSGRPYMMPISPWFYTSLPNYGKNWLWHSDNLWHYRWEQAVQLSSRTQFIQIITWNDYGESHYIGPVRPAGRPPGSEWYVGDHDHQGWGELLPYYISAYKSCQLSNLTFSASSPDQREEKLVYWYRINPGLAGSDGGTTGNNPSYQKVYPAHTLAEDRVFVTVVLHSSAELRVRIGNQSWRSISLGSAGINHVSTPFHGETGQVSIEVIRDGQTLLSAVGREITTDCIAGKVNWNPIVGRA</sequence>
<accession>A0A0G2EUY3</accession>
<dbReference type="EMBL" id="LCWF01000035">
    <property type="protein sequence ID" value="KKY26497.1"/>
    <property type="molecule type" value="Genomic_DNA"/>
</dbReference>
<dbReference type="PROSITE" id="PS50211">
    <property type="entry name" value="DENN"/>
    <property type="match status" value="1"/>
</dbReference>
<comment type="caution">
    <text evidence="3">The sequence shown here is derived from an EMBL/GenBank/DDBJ whole genome shotgun (WGS) entry which is preliminary data.</text>
</comment>
<feature type="region of interest" description="Disordered" evidence="1">
    <location>
        <begin position="1"/>
        <end position="33"/>
    </location>
</feature>
<gene>
    <name evidence="3" type="ORF">UCRPC4_g01516</name>
</gene>
<dbReference type="InterPro" id="IPR052809">
    <property type="entry name" value="Actin_polarity_regulatory"/>
</dbReference>
<protein>
    <recommendedName>
        <fullName evidence="2">UDENN domain-containing protein</fullName>
    </recommendedName>
</protein>
<feature type="region of interest" description="Disordered" evidence="1">
    <location>
        <begin position="118"/>
        <end position="148"/>
    </location>
</feature>
<reference evidence="3 4" key="2">
    <citation type="submission" date="2015-05" db="EMBL/GenBank/DDBJ databases">
        <authorList>
            <person name="Morales-Cruz A."/>
            <person name="Amrine K.C."/>
            <person name="Cantu D."/>
        </authorList>
    </citation>
    <scope>NUCLEOTIDE SEQUENCE [LARGE SCALE GENOMIC DNA]</scope>
    <source>
        <strain evidence="3">UCRPC4</strain>
    </source>
</reference>
<reference evidence="3 4" key="1">
    <citation type="submission" date="2015-05" db="EMBL/GenBank/DDBJ databases">
        <title>Distinctive expansion of gene families associated with plant cell wall degradation and secondary metabolism in the genomes of grapevine trunk pathogens.</title>
        <authorList>
            <person name="Lawrence D.P."/>
            <person name="Travadon R."/>
            <person name="Rolshausen P.E."/>
            <person name="Baumgartner K."/>
        </authorList>
    </citation>
    <scope>NUCLEOTIDE SEQUENCE [LARGE SCALE GENOMIC DNA]</scope>
    <source>
        <strain evidence="3">UCRPC4</strain>
    </source>
</reference>
<evidence type="ECO:0000313" key="3">
    <source>
        <dbReference type="EMBL" id="KKY26497.1"/>
    </source>
</evidence>
<name>A0A0G2EUY3_PHACM</name>